<dbReference type="EMBL" id="CM004477">
    <property type="protein sequence ID" value="OCT75066.1"/>
    <property type="molecule type" value="Genomic_DNA"/>
</dbReference>
<dbReference type="Proteomes" id="UP000694892">
    <property type="component" value="Chromosome 6S"/>
</dbReference>
<evidence type="ECO:0000313" key="2">
    <source>
        <dbReference type="Proteomes" id="UP000694892"/>
    </source>
</evidence>
<evidence type="ECO:0000313" key="1">
    <source>
        <dbReference type="EMBL" id="OCT75066.1"/>
    </source>
</evidence>
<accession>A0A974CLZ6</accession>
<dbReference type="AlphaFoldDB" id="A0A974CLZ6"/>
<sequence length="79" mass="9191">MGLELRNSNTSSVAETSIFDAFITRSRYFVLRLIRDKRKYCRTVKEVATPPMTKGRGQTSSKNETYILLFKRIYIIVPL</sequence>
<proteinExistence type="predicted"/>
<name>A0A974CLZ6_XENLA</name>
<protein>
    <submittedName>
        <fullName evidence="1">Uncharacterized protein</fullName>
    </submittedName>
</protein>
<organism evidence="1 2">
    <name type="scientific">Xenopus laevis</name>
    <name type="common">African clawed frog</name>
    <dbReference type="NCBI Taxonomy" id="8355"/>
    <lineage>
        <taxon>Eukaryota</taxon>
        <taxon>Metazoa</taxon>
        <taxon>Chordata</taxon>
        <taxon>Craniata</taxon>
        <taxon>Vertebrata</taxon>
        <taxon>Euteleostomi</taxon>
        <taxon>Amphibia</taxon>
        <taxon>Batrachia</taxon>
        <taxon>Anura</taxon>
        <taxon>Pipoidea</taxon>
        <taxon>Pipidae</taxon>
        <taxon>Xenopodinae</taxon>
        <taxon>Xenopus</taxon>
        <taxon>Xenopus</taxon>
    </lineage>
</organism>
<reference evidence="2" key="1">
    <citation type="journal article" date="2016" name="Nature">
        <title>Genome evolution in the allotetraploid frog Xenopus laevis.</title>
        <authorList>
            <person name="Session A.M."/>
            <person name="Uno Y."/>
            <person name="Kwon T."/>
            <person name="Chapman J.A."/>
            <person name="Toyoda A."/>
            <person name="Takahashi S."/>
            <person name="Fukui A."/>
            <person name="Hikosaka A."/>
            <person name="Suzuki A."/>
            <person name="Kondo M."/>
            <person name="van Heeringen S.J."/>
            <person name="Quigley I."/>
            <person name="Heinz S."/>
            <person name="Ogino H."/>
            <person name="Ochi H."/>
            <person name="Hellsten U."/>
            <person name="Lyons J.B."/>
            <person name="Simakov O."/>
            <person name="Putnam N."/>
            <person name="Stites J."/>
            <person name="Kuroki Y."/>
            <person name="Tanaka T."/>
            <person name="Michiue T."/>
            <person name="Watanabe M."/>
            <person name="Bogdanovic O."/>
            <person name="Lister R."/>
            <person name="Georgiou G."/>
            <person name="Paranjpe S.S."/>
            <person name="van Kruijsbergen I."/>
            <person name="Shu S."/>
            <person name="Carlson J."/>
            <person name="Kinoshita T."/>
            <person name="Ohta Y."/>
            <person name="Mawaribuchi S."/>
            <person name="Jenkins J."/>
            <person name="Grimwood J."/>
            <person name="Schmutz J."/>
            <person name="Mitros T."/>
            <person name="Mozaffari S.V."/>
            <person name="Suzuki Y."/>
            <person name="Haramoto Y."/>
            <person name="Yamamoto T.S."/>
            <person name="Takagi C."/>
            <person name="Heald R."/>
            <person name="Miller K."/>
            <person name="Haudenschild C."/>
            <person name="Kitzman J."/>
            <person name="Nakayama T."/>
            <person name="Izutsu Y."/>
            <person name="Robert J."/>
            <person name="Fortriede J."/>
            <person name="Burns K."/>
            <person name="Lotay V."/>
            <person name="Karimi K."/>
            <person name="Yasuoka Y."/>
            <person name="Dichmann D.S."/>
            <person name="Flajnik M.F."/>
            <person name="Houston D.W."/>
            <person name="Shendure J."/>
            <person name="DuPasquier L."/>
            <person name="Vize P.D."/>
            <person name="Zorn A.M."/>
            <person name="Ito M."/>
            <person name="Marcotte E.M."/>
            <person name="Wallingford J.B."/>
            <person name="Ito Y."/>
            <person name="Asashima M."/>
            <person name="Ueno N."/>
            <person name="Matsuda Y."/>
            <person name="Veenstra G.J."/>
            <person name="Fujiyama A."/>
            <person name="Harland R.M."/>
            <person name="Taira M."/>
            <person name="Rokhsar D.S."/>
        </authorList>
    </citation>
    <scope>NUCLEOTIDE SEQUENCE [LARGE SCALE GENOMIC DNA]</scope>
    <source>
        <strain evidence="2">J</strain>
    </source>
</reference>
<gene>
    <name evidence="1" type="ORF">XELAEV_18034056mg</name>
</gene>